<evidence type="ECO:0000256" key="1">
    <source>
        <dbReference type="SAM" id="MobiDB-lite"/>
    </source>
</evidence>
<evidence type="ECO:0000313" key="2">
    <source>
        <dbReference type="EMBL" id="OPJ81723.1"/>
    </source>
</evidence>
<accession>A0A1V4KBI6</accession>
<dbReference type="Proteomes" id="UP000190648">
    <property type="component" value="Unassembled WGS sequence"/>
</dbReference>
<organism evidence="2 3">
    <name type="scientific">Patagioenas fasciata monilis</name>
    <dbReference type="NCBI Taxonomy" id="372326"/>
    <lineage>
        <taxon>Eukaryota</taxon>
        <taxon>Metazoa</taxon>
        <taxon>Chordata</taxon>
        <taxon>Craniata</taxon>
        <taxon>Vertebrata</taxon>
        <taxon>Euteleostomi</taxon>
        <taxon>Archelosauria</taxon>
        <taxon>Archosauria</taxon>
        <taxon>Dinosauria</taxon>
        <taxon>Saurischia</taxon>
        <taxon>Theropoda</taxon>
        <taxon>Coelurosauria</taxon>
        <taxon>Aves</taxon>
        <taxon>Neognathae</taxon>
        <taxon>Neoaves</taxon>
        <taxon>Columbimorphae</taxon>
        <taxon>Columbiformes</taxon>
        <taxon>Columbidae</taxon>
        <taxon>Patagioenas</taxon>
    </lineage>
</organism>
<keyword evidence="3" id="KW-1185">Reference proteome</keyword>
<name>A0A1V4KBI6_PATFA</name>
<proteinExistence type="predicted"/>
<comment type="caution">
    <text evidence="2">The sequence shown here is derived from an EMBL/GenBank/DDBJ whole genome shotgun (WGS) entry which is preliminary data.</text>
</comment>
<reference evidence="2 3" key="1">
    <citation type="submission" date="2016-02" db="EMBL/GenBank/DDBJ databases">
        <title>Band-tailed pigeon sequencing and assembly.</title>
        <authorList>
            <person name="Soares A.E."/>
            <person name="Novak B.J."/>
            <person name="Rice E.S."/>
            <person name="O'Connell B."/>
            <person name="Chang D."/>
            <person name="Weber S."/>
            <person name="Shapiro B."/>
        </authorList>
    </citation>
    <scope>NUCLEOTIDE SEQUENCE [LARGE SCALE GENOMIC DNA]</scope>
    <source>
        <strain evidence="2">BTP2013</strain>
        <tissue evidence="2">Blood</tissue>
    </source>
</reference>
<feature type="compositionally biased region" description="Polar residues" evidence="1">
    <location>
        <begin position="67"/>
        <end position="81"/>
    </location>
</feature>
<dbReference type="EMBL" id="LSYS01003958">
    <property type="protein sequence ID" value="OPJ81723.1"/>
    <property type="molecule type" value="Genomic_DNA"/>
</dbReference>
<feature type="region of interest" description="Disordered" evidence="1">
    <location>
        <begin position="58"/>
        <end position="81"/>
    </location>
</feature>
<protein>
    <submittedName>
        <fullName evidence="2">Uncharacterized protein</fullName>
    </submittedName>
</protein>
<gene>
    <name evidence="2" type="ORF">AV530_014287</name>
</gene>
<dbReference type="AlphaFoldDB" id="A0A1V4KBI6"/>
<sequence>MHTSFTPQLRDMPHLHTLYPGIKILPKDTLDSSEYSTLLTAEVTSKEELNLEMEAHIAKRAAESQPFRPSSESQGTSKKAK</sequence>
<evidence type="ECO:0000313" key="3">
    <source>
        <dbReference type="Proteomes" id="UP000190648"/>
    </source>
</evidence>